<dbReference type="EMBL" id="JBBNAF010000010">
    <property type="protein sequence ID" value="KAK9106985.1"/>
    <property type="molecule type" value="Genomic_DNA"/>
</dbReference>
<dbReference type="PANTHER" id="PTHR43329">
    <property type="entry name" value="EPOXIDE HYDROLASE"/>
    <property type="match status" value="1"/>
</dbReference>
<name>A0AAP0FAH9_9MAGN</name>
<dbReference type="InterPro" id="IPR029058">
    <property type="entry name" value="AB_hydrolase_fold"/>
</dbReference>
<reference evidence="1 2" key="1">
    <citation type="submission" date="2024-01" db="EMBL/GenBank/DDBJ databases">
        <title>Genome assemblies of Stephania.</title>
        <authorList>
            <person name="Yang L."/>
        </authorList>
    </citation>
    <scope>NUCLEOTIDE SEQUENCE [LARGE SCALE GENOMIC DNA]</scope>
    <source>
        <strain evidence="1">YNDBR</strain>
        <tissue evidence="1">Leaf</tissue>
    </source>
</reference>
<dbReference type="SUPFAM" id="SSF53474">
    <property type="entry name" value="alpha/beta-Hydrolases"/>
    <property type="match status" value="1"/>
</dbReference>
<keyword evidence="2" id="KW-1185">Reference proteome</keyword>
<gene>
    <name evidence="1" type="ORF">Syun_022996</name>
</gene>
<evidence type="ECO:0000313" key="1">
    <source>
        <dbReference type="EMBL" id="KAK9106985.1"/>
    </source>
</evidence>
<dbReference type="AlphaFoldDB" id="A0AAP0FAH9"/>
<dbReference type="Proteomes" id="UP001420932">
    <property type="component" value="Unassembled WGS sequence"/>
</dbReference>
<comment type="caution">
    <text evidence="1">The sequence shown here is derived from an EMBL/GenBank/DDBJ whole genome shotgun (WGS) entry which is preliminary data.</text>
</comment>
<sequence length="64" mass="6872">MESSPQNPDISTHQIVALAAHDYRAVAPDLRGYGDTDAPNSINNHISLSTINDLVALIDALDED</sequence>
<proteinExistence type="predicted"/>
<accession>A0AAP0FAH9</accession>
<organism evidence="1 2">
    <name type="scientific">Stephania yunnanensis</name>
    <dbReference type="NCBI Taxonomy" id="152371"/>
    <lineage>
        <taxon>Eukaryota</taxon>
        <taxon>Viridiplantae</taxon>
        <taxon>Streptophyta</taxon>
        <taxon>Embryophyta</taxon>
        <taxon>Tracheophyta</taxon>
        <taxon>Spermatophyta</taxon>
        <taxon>Magnoliopsida</taxon>
        <taxon>Ranunculales</taxon>
        <taxon>Menispermaceae</taxon>
        <taxon>Menispermoideae</taxon>
        <taxon>Cissampelideae</taxon>
        <taxon>Stephania</taxon>
    </lineage>
</organism>
<evidence type="ECO:0000313" key="2">
    <source>
        <dbReference type="Proteomes" id="UP001420932"/>
    </source>
</evidence>
<protein>
    <submittedName>
        <fullName evidence="1">Uncharacterized protein</fullName>
    </submittedName>
</protein>
<dbReference type="Gene3D" id="3.40.50.1820">
    <property type="entry name" value="alpha/beta hydrolase"/>
    <property type="match status" value="1"/>
</dbReference>